<dbReference type="Proteomes" id="UP000277766">
    <property type="component" value="Unassembled WGS sequence"/>
</dbReference>
<name>A0A3S0JP82_9DEIO</name>
<dbReference type="InterPro" id="IPR011991">
    <property type="entry name" value="ArsR-like_HTH"/>
</dbReference>
<feature type="domain" description="HTH arsR-type" evidence="4">
    <location>
        <begin position="27"/>
        <end position="121"/>
    </location>
</feature>
<dbReference type="GO" id="GO:0003677">
    <property type="term" value="F:DNA binding"/>
    <property type="evidence" value="ECO:0007669"/>
    <property type="project" value="UniProtKB-KW"/>
</dbReference>
<dbReference type="Gene3D" id="1.10.10.10">
    <property type="entry name" value="Winged helix-like DNA-binding domain superfamily/Winged helix DNA-binding domain"/>
    <property type="match status" value="1"/>
</dbReference>
<evidence type="ECO:0000256" key="1">
    <source>
        <dbReference type="ARBA" id="ARBA00023015"/>
    </source>
</evidence>
<dbReference type="InterPro" id="IPR036390">
    <property type="entry name" value="WH_DNA-bd_sf"/>
</dbReference>
<evidence type="ECO:0000313" key="5">
    <source>
        <dbReference type="EMBL" id="RTR26118.1"/>
    </source>
</evidence>
<evidence type="ECO:0000256" key="2">
    <source>
        <dbReference type="ARBA" id="ARBA00023125"/>
    </source>
</evidence>
<dbReference type="PRINTS" id="PR00778">
    <property type="entry name" value="HTHARSR"/>
</dbReference>
<organism evidence="5 6">
    <name type="scientific">Deinococcus radiophilus</name>
    <dbReference type="NCBI Taxonomy" id="32062"/>
    <lineage>
        <taxon>Bacteria</taxon>
        <taxon>Thermotogati</taxon>
        <taxon>Deinococcota</taxon>
        <taxon>Deinococci</taxon>
        <taxon>Deinococcales</taxon>
        <taxon>Deinococcaceae</taxon>
        <taxon>Deinococcus</taxon>
    </lineage>
</organism>
<dbReference type="OrthoDB" id="9794330at2"/>
<evidence type="ECO:0000259" key="4">
    <source>
        <dbReference type="PROSITE" id="PS50987"/>
    </source>
</evidence>
<evidence type="ECO:0000256" key="3">
    <source>
        <dbReference type="ARBA" id="ARBA00023163"/>
    </source>
</evidence>
<dbReference type="SUPFAM" id="SSF46785">
    <property type="entry name" value="Winged helix' DNA-binding domain"/>
    <property type="match status" value="1"/>
</dbReference>
<comment type="caution">
    <text evidence="5">The sequence shown here is derived from an EMBL/GenBank/DDBJ whole genome shotgun (WGS) entry which is preliminary data.</text>
</comment>
<dbReference type="PANTHER" id="PTHR43132">
    <property type="entry name" value="ARSENICAL RESISTANCE OPERON REPRESSOR ARSR-RELATED"/>
    <property type="match status" value="1"/>
</dbReference>
<dbReference type="Pfam" id="PF01022">
    <property type="entry name" value="HTH_5"/>
    <property type="match status" value="1"/>
</dbReference>
<keyword evidence="3" id="KW-0804">Transcription</keyword>
<protein>
    <submittedName>
        <fullName evidence="5">ArsR family transcriptional regulator</fullName>
    </submittedName>
</protein>
<reference evidence="5 6" key="1">
    <citation type="submission" date="2018-12" db="EMBL/GenBank/DDBJ databases">
        <title>Deinococcus radiophilus ATCC 27603 genome sequencing and assembly.</title>
        <authorList>
            <person name="Maclea K.S."/>
            <person name="Maynard C.R."/>
        </authorList>
    </citation>
    <scope>NUCLEOTIDE SEQUENCE [LARGE SCALE GENOMIC DNA]</scope>
    <source>
        <strain evidence="5 6">ATCC 27603</strain>
    </source>
</reference>
<dbReference type="PROSITE" id="PS50987">
    <property type="entry name" value="HTH_ARSR_2"/>
    <property type="match status" value="1"/>
</dbReference>
<dbReference type="GO" id="GO:0003700">
    <property type="term" value="F:DNA-binding transcription factor activity"/>
    <property type="evidence" value="ECO:0007669"/>
    <property type="project" value="InterPro"/>
</dbReference>
<dbReference type="RefSeq" id="WP_126352391.1">
    <property type="nucleotide sequence ID" value="NZ_CP086381.1"/>
</dbReference>
<proteinExistence type="predicted"/>
<dbReference type="InterPro" id="IPR036388">
    <property type="entry name" value="WH-like_DNA-bd_sf"/>
</dbReference>
<dbReference type="SMART" id="SM00418">
    <property type="entry name" value="HTH_ARSR"/>
    <property type="match status" value="1"/>
</dbReference>
<evidence type="ECO:0000313" key="6">
    <source>
        <dbReference type="Proteomes" id="UP000277766"/>
    </source>
</evidence>
<sequence>MTESPTEVCGVRCVHPAAVHTARQSMPDEEALSASAALFKLLGEPGRLRLLLVLQGGELCVCDLAAVTGASESSVSHSLQLLRAHRAVRPRKEGRNVYYALHDTHVSNLLNTMTAHMLESDEDGS</sequence>
<keyword evidence="1" id="KW-0805">Transcription regulation</keyword>
<keyword evidence="6" id="KW-1185">Reference proteome</keyword>
<dbReference type="EMBL" id="RXPE01000018">
    <property type="protein sequence ID" value="RTR26118.1"/>
    <property type="molecule type" value="Genomic_DNA"/>
</dbReference>
<dbReference type="PANTHER" id="PTHR43132:SF6">
    <property type="entry name" value="HTH-TYPE TRANSCRIPTIONAL REPRESSOR CZRA"/>
    <property type="match status" value="1"/>
</dbReference>
<dbReference type="AlphaFoldDB" id="A0A3S0JP82"/>
<dbReference type="CDD" id="cd00090">
    <property type="entry name" value="HTH_ARSR"/>
    <property type="match status" value="1"/>
</dbReference>
<accession>A0A3S0JP82</accession>
<dbReference type="InterPro" id="IPR001845">
    <property type="entry name" value="HTH_ArsR_DNA-bd_dom"/>
</dbReference>
<gene>
    <name evidence="5" type="ORF">EJ104_08985</name>
</gene>
<keyword evidence="2" id="KW-0238">DNA-binding</keyword>
<dbReference type="NCBIfam" id="NF033788">
    <property type="entry name" value="HTH_metalloreg"/>
    <property type="match status" value="1"/>
</dbReference>
<dbReference type="InterPro" id="IPR051011">
    <property type="entry name" value="Metal_resp_trans_reg"/>
</dbReference>